<dbReference type="InterPro" id="IPR011009">
    <property type="entry name" value="Kinase-like_dom_sf"/>
</dbReference>
<reference evidence="1 2" key="1">
    <citation type="journal article" date="2014" name="Agronomy (Basel)">
        <title>A Draft Genome Sequence for Ensete ventricosum, the Drought-Tolerant Tree Against Hunger.</title>
        <authorList>
            <person name="Harrison J."/>
            <person name="Moore K.A."/>
            <person name="Paszkiewicz K."/>
            <person name="Jones T."/>
            <person name="Grant M."/>
            <person name="Ambacheew D."/>
            <person name="Muzemil S."/>
            <person name="Studholme D.J."/>
        </authorList>
    </citation>
    <scope>NUCLEOTIDE SEQUENCE [LARGE SCALE GENOMIC DNA]</scope>
</reference>
<protein>
    <submittedName>
        <fullName evidence="1">Uncharacterized protein</fullName>
    </submittedName>
</protein>
<name>A0A427B9C6_ENSVE</name>
<dbReference type="AlphaFoldDB" id="A0A427B9C6"/>
<accession>A0A427B9C6</accession>
<comment type="caution">
    <text evidence="1">The sequence shown here is derived from an EMBL/GenBank/DDBJ whole genome shotgun (WGS) entry which is preliminary data.</text>
</comment>
<evidence type="ECO:0000313" key="1">
    <source>
        <dbReference type="EMBL" id="RRT85016.1"/>
    </source>
</evidence>
<dbReference type="Proteomes" id="UP000287651">
    <property type="component" value="Unassembled WGS sequence"/>
</dbReference>
<sequence>MEPRVGDKFRLGRKIGSGSFGEIYLGLWPLLSDCYLYAFDCQEQSRRDDMESLGYVLMYFLRGRSAYFPGTFFLLP</sequence>
<dbReference type="Gene3D" id="3.30.200.20">
    <property type="entry name" value="Phosphorylase Kinase, domain 1"/>
    <property type="match status" value="1"/>
</dbReference>
<evidence type="ECO:0000313" key="2">
    <source>
        <dbReference type="Proteomes" id="UP000287651"/>
    </source>
</evidence>
<proteinExistence type="predicted"/>
<dbReference type="EMBL" id="AMZH03000193">
    <property type="protein sequence ID" value="RRT85016.1"/>
    <property type="molecule type" value="Genomic_DNA"/>
</dbReference>
<dbReference type="SUPFAM" id="SSF56112">
    <property type="entry name" value="Protein kinase-like (PK-like)"/>
    <property type="match status" value="2"/>
</dbReference>
<gene>
    <name evidence="1" type="ORF">B296_00002103</name>
</gene>
<organism evidence="1 2">
    <name type="scientific">Ensete ventricosum</name>
    <name type="common">Abyssinian banana</name>
    <name type="synonym">Musa ensete</name>
    <dbReference type="NCBI Taxonomy" id="4639"/>
    <lineage>
        <taxon>Eukaryota</taxon>
        <taxon>Viridiplantae</taxon>
        <taxon>Streptophyta</taxon>
        <taxon>Embryophyta</taxon>
        <taxon>Tracheophyta</taxon>
        <taxon>Spermatophyta</taxon>
        <taxon>Magnoliopsida</taxon>
        <taxon>Liliopsida</taxon>
        <taxon>Zingiberales</taxon>
        <taxon>Musaceae</taxon>
        <taxon>Ensete</taxon>
    </lineage>
</organism>
<dbReference type="Gene3D" id="1.10.510.10">
    <property type="entry name" value="Transferase(Phosphotransferase) domain 1"/>
    <property type="match status" value="1"/>
</dbReference>